<dbReference type="GO" id="GO:0005886">
    <property type="term" value="C:plasma membrane"/>
    <property type="evidence" value="ECO:0007669"/>
    <property type="project" value="TreeGrafter"/>
</dbReference>
<evidence type="ECO:0000256" key="5">
    <source>
        <dbReference type="ARBA" id="ARBA00022985"/>
    </source>
</evidence>
<dbReference type="InterPro" id="IPR029044">
    <property type="entry name" value="Nucleotide-diphossugar_trans"/>
</dbReference>
<sequence length="248" mass="27808">MDSETSLSVVIPVMNEEDSIGKLITEIYSALHDYPRFEIVVVDDGSSDQTLVMALATAKSLECPLQTVRHERNAGQSCAVKTGVRYAHGDWIVTIDGDGQNDPADIPAMVRRAEAIDADDFCIAGYRKNRKDTAWKRFQSRLANRVRNALLHDGVPDTGCGLKLLPRDTFLKLPWFNHGHRFIPALVRAVGGVVDIVEVNHRHREQGVSKYSAWNRAWVGIVDLMGVMWLIRRTPVIRISEHHDTSQS</sequence>
<feature type="domain" description="Glycosyltransferase 2-like" evidence="8">
    <location>
        <begin position="8"/>
        <end position="170"/>
    </location>
</feature>
<keyword evidence="6" id="KW-1133">Transmembrane helix</keyword>
<dbReference type="GO" id="GO:0099621">
    <property type="term" value="F:undecaprenyl-phosphate 4-deoxy-4-formamido-L-arabinose transferase activity"/>
    <property type="evidence" value="ECO:0007669"/>
    <property type="project" value="TreeGrafter"/>
</dbReference>
<accession>A0A1M6PXJ7</accession>
<evidence type="ECO:0000256" key="1">
    <source>
        <dbReference type="ARBA" id="ARBA00022475"/>
    </source>
</evidence>
<dbReference type="OrthoDB" id="9811884at2"/>
<evidence type="ECO:0000256" key="7">
    <source>
        <dbReference type="ARBA" id="ARBA00023136"/>
    </source>
</evidence>
<name>A0A1M6PXJ7_9GAMM</name>
<evidence type="ECO:0000256" key="6">
    <source>
        <dbReference type="ARBA" id="ARBA00022989"/>
    </source>
</evidence>
<evidence type="ECO:0000256" key="2">
    <source>
        <dbReference type="ARBA" id="ARBA00022676"/>
    </source>
</evidence>
<evidence type="ECO:0000256" key="4">
    <source>
        <dbReference type="ARBA" id="ARBA00022692"/>
    </source>
</evidence>
<keyword evidence="3 9" id="KW-0808">Transferase</keyword>
<organism evidence="9 10">
    <name type="scientific">Marinobacter antarcticus</name>
    <dbReference type="NCBI Taxonomy" id="564117"/>
    <lineage>
        <taxon>Bacteria</taxon>
        <taxon>Pseudomonadati</taxon>
        <taxon>Pseudomonadota</taxon>
        <taxon>Gammaproteobacteria</taxon>
        <taxon>Pseudomonadales</taxon>
        <taxon>Marinobacteraceae</taxon>
        <taxon>Marinobacter</taxon>
    </lineage>
</organism>
<dbReference type="FunFam" id="3.90.550.10:FF:000170">
    <property type="entry name" value="Dolichol-phosphate mannosyltransferase"/>
    <property type="match status" value="1"/>
</dbReference>
<keyword evidence="4" id="KW-0812">Transmembrane</keyword>
<evidence type="ECO:0000313" key="9">
    <source>
        <dbReference type="EMBL" id="SHK12586.1"/>
    </source>
</evidence>
<dbReference type="EMBL" id="FRAQ01000001">
    <property type="protein sequence ID" value="SHK12586.1"/>
    <property type="molecule type" value="Genomic_DNA"/>
</dbReference>
<dbReference type="Proteomes" id="UP000184497">
    <property type="component" value="Unassembled WGS sequence"/>
</dbReference>
<dbReference type="PANTHER" id="PTHR48090">
    <property type="entry name" value="UNDECAPRENYL-PHOSPHATE 4-DEOXY-4-FORMAMIDO-L-ARABINOSE TRANSFERASE-RELATED"/>
    <property type="match status" value="1"/>
</dbReference>
<protein>
    <submittedName>
        <fullName evidence="9">Glycosyl transferase family 2</fullName>
    </submittedName>
</protein>
<keyword evidence="7" id="KW-0472">Membrane</keyword>
<dbReference type="Pfam" id="PF00535">
    <property type="entry name" value="Glycos_transf_2"/>
    <property type="match status" value="1"/>
</dbReference>
<evidence type="ECO:0000259" key="8">
    <source>
        <dbReference type="Pfam" id="PF00535"/>
    </source>
</evidence>
<dbReference type="SUPFAM" id="SSF53448">
    <property type="entry name" value="Nucleotide-diphospho-sugar transferases"/>
    <property type="match status" value="1"/>
</dbReference>
<dbReference type="CDD" id="cd04179">
    <property type="entry name" value="DPM_DPG-synthase_like"/>
    <property type="match status" value="1"/>
</dbReference>
<reference evidence="10" key="1">
    <citation type="submission" date="2016-11" db="EMBL/GenBank/DDBJ databases">
        <authorList>
            <person name="Varghese N."/>
            <person name="Submissions S."/>
        </authorList>
    </citation>
    <scope>NUCLEOTIDE SEQUENCE [LARGE SCALE GENOMIC DNA]</scope>
    <source>
        <strain evidence="10">CGMCC 1.10835</strain>
    </source>
</reference>
<keyword evidence="10" id="KW-1185">Reference proteome</keyword>
<keyword evidence="1" id="KW-1003">Cell membrane</keyword>
<evidence type="ECO:0000256" key="3">
    <source>
        <dbReference type="ARBA" id="ARBA00022679"/>
    </source>
</evidence>
<keyword evidence="5" id="KW-0448">Lipopolysaccharide biosynthesis</keyword>
<dbReference type="InterPro" id="IPR001173">
    <property type="entry name" value="Glyco_trans_2-like"/>
</dbReference>
<dbReference type="AlphaFoldDB" id="A0A1M6PXJ7"/>
<evidence type="ECO:0000313" key="10">
    <source>
        <dbReference type="Proteomes" id="UP000184497"/>
    </source>
</evidence>
<proteinExistence type="predicted"/>
<dbReference type="RefSeq" id="WP_072795347.1">
    <property type="nucleotide sequence ID" value="NZ_FRAQ01000001.1"/>
</dbReference>
<dbReference type="PANTHER" id="PTHR48090:SF3">
    <property type="entry name" value="UNDECAPRENYL-PHOSPHATE 4-DEOXY-4-FORMAMIDO-L-ARABINOSE TRANSFERASE"/>
    <property type="match status" value="1"/>
</dbReference>
<dbReference type="Gene3D" id="3.90.550.10">
    <property type="entry name" value="Spore Coat Polysaccharide Biosynthesis Protein SpsA, Chain A"/>
    <property type="match status" value="1"/>
</dbReference>
<dbReference type="InterPro" id="IPR050256">
    <property type="entry name" value="Glycosyltransferase_2"/>
</dbReference>
<dbReference type="STRING" id="564117.SAMN05216369_0560"/>
<keyword evidence="2" id="KW-0328">Glycosyltransferase</keyword>
<gene>
    <name evidence="9" type="ORF">SAMN05216369_0560</name>
</gene>
<dbReference type="GO" id="GO:0009103">
    <property type="term" value="P:lipopolysaccharide biosynthetic process"/>
    <property type="evidence" value="ECO:0007669"/>
    <property type="project" value="UniProtKB-KW"/>
</dbReference>